<dbReference type="GO" id="GO:0060090">
    <property type="term" value="F:molecular adaptor activity"/>
    <property type="evidence" value="ECO:0007669"/>
    <property type="project" value="TreeGrafter"/>
</dbReference>
<dbReference type="Gene3D" id="1.25.40.10">
    <property type="entry name" value="Tetratricopeptide repeat domain"/>
    <property type="match status" value="2"/>
</dbReference>
<dbReference type="GO" id="GO:0016020">
    <property type="term" value="C:membrane"/>
    <property type="evidence" value="ECO:0007669"/>
    <property type="project" value="TreeGrafter"/>
</dbReference>
<dbReference type="PANTHER" id="PTHR45831:SF2">
    <property type="entry name" value="LD24721P"/>
    <property type="match status" value="1"/>
</dbReference>
<dbReference type="STRING" id="6313.A0A0K0DLY4"/>
<evidence type="ECO:0000256" key="2">
    <source>
        <dbReference type="ARBA" id="ARBA00022803"/>
    </source>
</evidence>
<organism evidence="3 4">
    <name type="scientific">Angiostrongylus cantonensis</name>
    <name type="common">Rat lungworm</name>
    <dbReference type="NCBI Taxonomy" id="6313"/>
    <lineage>
        <taxon>Eukaryota</taxon>
        <taxon>Metazoa</taxon>
        <taxon>Ecdysozoa</taxon>
        <taxon>Nematoda</taxon>
        <taxon>Chromadorea</taxon>
        <taxon>Rhabditida</taxon>
        <taxon>Rhabditina</taxon>
        <taxon>Rhabditomorpha</taxon>
        <taxon>Strongyloidea</taxon>
        <taxon>Metastrongylidae</taxon>
        <taxon>Angiostrongylus</taxon>
    </lineage>
</organism>
<dbReference type="WBParaSite" id="ACAC_0001265201-mRNA-1">
    <property type="protein sequence ID" value="ACAC_0001265201-mRNA-1"/>
    <property type="gene ID" value="ACAC_0001265201"/>
</dbReference>
<keyword evidence="3" id="KW-1185">Reference proteome</keyword>
<dbReference type="Proteomes" id="UP000035642">
    <property type="component" value="Unassembled WGS sequence"/>
</dbReference>
<accession>A0A0K0DLY4</accession>
<reference evidence="4" key="2">
    <citation type="submission" date="2017-02" db="UniProtKB">
        <authorList>
            <consortium name="WormBaseParasite"/>
        </authorList>
    </citation>
    <scope>IDENTIFICATION</scope>
</reference>
<name>A0A0K0DLY4_ANGCA</name>
<dbReference type="SUPFAM" id="SSF48452">
    <property type="entry name" value="TPR-like"/>
    <property type="match status" value="1"/>
</dbReference>
<evidence type="ECO:0000256" key="1">
    <source>
        <dbReference type="ARBA" id="ARBA00022737"/>
    </source>
</evidence>
<evidence type="ECO:0000313" key="4">
    <source>
        <dbReference type="WBParaSite" id="ACAC_0001265201-mRNA-1"/>
    </source>
</evidence>
<dbReference type="AlphaFoldDB" id="A0A0K0DLY4"/>
<keyword evidence="1" id="KW-0677">Repeat</keyword>
<dbReference type="GO" id="GO:0006620">
    <property type="term" value="P:post-translational protein targeting to endoplasmic reticulum membrane"/>
    <property type="evidence" value="ECO:0007669"/>
    <property type="project" value="TreeGrafter"/>
</dbReference>
<dbReference type="GO" id="GO:0072380">
    <property type="term" value="C:TRC complex"/>
    <property type="evidence" value="ECO:0007669"/>
    <property type="project" value="TreeGrafter"/>
</dbReference>
<reference evidence="3" key="1">
    <citation type="submission" date="2012-09" db="EMBL/GenBank/DDBJ databases">
        <authorList>
            <person name="Martin A.A."/>
        </authorList>
    </citation>
    <scope>NUCLEOTIDE SEQUENCE</scope>
</reference>
<dbReference type="PANTHER" id="PTHR45831">
    <property type="entry name" value="LD24721P"/>
    <property type="match status" value="1"/>
</dbReference>
<sequence length="478" mass="54309">LLIKIFSKAISACSSEDGELLKAVCFQNRAAAKEHCGVYSIDDMLSDCQNALKYNPRYAKAYLRKARLLNMKKEYMPSLICVYCATQLDPALDTQAKSVLSSLLEKLEKKSYESWLHDSSVQGSRKHVRHEKVYNWLHKTVVSDCIRRDVISLRVFEYSPYAVAVLKVRNKEYDDVADIAIQESGENLLKALILAGRFYFYQNRLDLLSSCLERFELLFKELPERRNGEKQDLLNAKYILCIEAGRTYDEVKKAFTNAVENADRTNADFYVMAAVRYVLCNEPRAAMEILSTEGICTTNMKVLQLTLQILNNFTPGNRSLDMGMLHRNILDLENFVSKLEPKTGYALSALAKITATFSSDDSARLISDDVLRLEPNESIHYYDRSCMASSCKEGIDYLEKCLAIEPYHAEANLMLASLLLNEIGTRALTEDEYEKIEKHNSIALSAFDDNIDFPVLMGVFRLREILSAKKEVSKILGS</sequence>
<dbReference type="InterPro" id="IPR011990">
    <property type="entry name" value="TPR-like_helical_dom_sf"/>
</dbReference>
<evidence type="ECO:0000313" key="3">
    <source>
        <dbReference type="Proteomes" id="UP000035642"/>
    </source>
</evidence>
<dbReference type="InterPro" id="IPR047150">
    <property type="entry name" value="SGT"/>
</dbReference>
<proteinExistence type="predicted"/>
<keyword evidence="2" id="KW-0802">TPR repeat</keyword>
<protein>
    <submittedName>
        <fullName evidence="4">TPR_REGION domain-containing protein</fullName>
    </submittedName>
</protein>